<dbReference type="InterPro" id="IPR048751">
    <property type="entry name" value="CCDC138_CC"/>
</dbReference>
<evidence type="ECO:0000256" key="2">
    <source>
        <dbReference type="SAM" id="MobiDB-lite"/>
    </source>
</evidence>
<feature type="coiled-coil region" evidence="1">
    <location>
        <begin position="199"/>
        <end position="314"/>
    </location>
</feature>
<dbReference type="Proteomes" id="UP001046870">
    <property type="component" value="Chromosome 12"/>
</dbReference>
<sequence>MSNESSDVDIDVAVEKLKKKYLDRRKRVNTYVDCKQLISRDGPTGVNDPNVKITSCDFPPESRVPVTVTSLLSGCVQHEKECYSKALQELCQAVTCAPRLDSAGGWECSPGLSENEHNVEEPDSILDGQNQFYTESDVTLPSNLARASASDVTETTAPTEKKQKRPTAHGDFRSSTDISQVYQEMVHIYDKLHTERIHQQQWSAQLQEWEDQLQQREALVLQPQRALLKIQGMEEEVHSHIREMQERHRQEIKKLNDIIKEKTKENRRIKASFDSIKELNDTMRNQLNEVTEENKKLENQSRKVQARLENLQRKYGYSSVQKGRENVPPKAHESKPSRQDKFSVPSKSNKTSTNPSAVKLLVLLLDWVADSHLVPAREDDGWGAREQHVTLQEKCSKVLPMLTEQLQLVPAVDTGLLVPLLKFIYWSLRQLDSSPQHTTLTSTMRRLGEEVYRGTVQQGSALDPSVSVRTKASSLFKSPSLHIRFLSTLIILKTITQADILAQALDSLHDDLRSEDGRSLFLQYCALPVVLGHLRGGNRGLLGPSVDILLQMTGESRLLNSFLEACSTEEFFRSASLLLRNPRIDVTQVEKISILLQKLSKIRKNKRLFELFTIHLMVQEMHRTVDPAHAFLAVNLNSILFNLGMIKKPSLCLNPADSP</sequence>
<protein>
    <recommendedName>
        <fullName evidence="7">Coiled-coil domain-containing protein 138</fullName>
    </recommendedName>
</protein>
<dbReference type="EMBL" id="JAFDVH010000012">
    <property type="protein sequence ID" value="KAG7467153.1"/>
    <property type="molecule type" value="Genomic_DNA"/>
</dbReference>
<name>A0A9D3PSL0_MEGAT</name>
<feature type="region of interest" description="Disordered" evidence="2">
    <location>
        <begin position="137"/>
        <end position="176"/>
    </location>
</feature>
<feature type="compositionally biased region" description="Basic and acidic residues" evidence="2">
    <location>
        <begin position="322"/>
        <end position="341"/>
    </location>
</feature>
<dbReference type="InterPro" id="IPR038798">
    <property type="entry name" value="CCDC138"/>
</dbReference>
<evidence type="ECO:0000259" key="3">
    <source>
        <dbReference type="Pfam" id="PF21035"/>
    </source>
</evidence>
<dbReference type="OrthoDB" id="2161164at2759"/>
<dbReference type="PANTHER" id="PTHR34523">
    <property type="entry name" value="COILED-COIL DOMAIN-CONTAINING PROTEIN 138"/>
    <property type="match status" value="1"/>
</dbReference>
<feature type="domain" description="Coiled-coil-domain-containing protein 138 coiled-coil" evidence="4">
    <location>
        <begin position="264"/>
        <end position="322"/>
    </location>
</feature>
<reference evidence="5" key="1">
    <citation type="submission" date="2021-01" db="EMBL/GenBank/DDBJ databases">
        <authorList>
            <person name="Zahm M."/>
            <person name="Roques C."/>
            <person name="Cabau C."/>
            <person name="Klopp C."/>
            <person name="Donnadieu C."/>
            <person name="Jouanno E."/>
            <person name="Lampietro C."/>
            <person name="Louis A."/>
            <person name="Herpin A."/>
            <person name="Echchiki A."/>
            <person name="Berthelot C."/>
            <person name="Parey E."/>
            <person name="Roest-Crollius H."/>
            <person name="Braasch I."/>
            <person name="Postlethwait J."/>
            <person name="Bobe J."/>
            <person name="Montfort J."/>
            <person name="Bouchez O."/>
            <person name="Begum T."/>
            <person name="Mejri S."/>
            <person name="Adams A."/>
            <person name="Chen W.-J."/>
            <person name="Guiguen Y."/>
        </authorList>
    </citation>
    <scope>NUCLEOTIDE SEQUENCE</scope>
    <source>
        <strain evidence="5">YG-15Mar2019-1</strain>
        <tissue evidence="5">Brain</tissue>
    </source>
</reference>
<dbReference type="AlphaFoldDB" id="A0A9D3PSL0"/>
<dbReference type="InterPro" id="IPR048750">
    <property type="entry name" value="CCDC138_C"/>
</dbReference>
<evidence type="ECO:0000313" key="6">
    <source>
        <dbReference type="Proteomes" id="UP001046870"/>
    </source>
</evidence>
<evidence type="ECO:0000256" key="1">
    <source>
        <dbReference type="SAM" id="Coils"/>
    </source>
</evidence>
<evidence type="ECO:0000313" key="5">
    <source>
        <dbReference type="EMBL" id="KAG7467153.1"/>
    </source>
</evidence>
<comment type="caution">
    <text evidence="5">The sequence shown here is derived from an EMBL/GenBank/DDBJ whole genome shotgun (WGS) entry which is preliminary data.</text>
</comment>
<organism evidence="5 6">
    <name type="scientific">Megalops atlanticus</name>
    <name type="common">Tarpon</name>
    <name type="synonym">Clupea gigantea</name>
    <dbReference type="NCBI Taxonomy" id="7932"/>
    <lineage>
        <taxon>Eukaryota</taxon>
        <taxon>Metazoa</taxon>
        <taxon>Chordata</taxon>
        <taxon>Craniata</taxon>
        <taxon>Vertebrata</taxon>
        <taxon>Euteleostomi</taxon>
        <taxon>Actinopterygii</taxon>
        <taxon>Neopterygii</taxon>
        <taxon>Teleostei</taxon>
        <taxon>Elopiformes</taxon>
        <taxon>Megalopidae</taxon>
        <taxon>Megalops</taxon>
    </lineage>
</organism>
<gene>
    <name evidence="5" type="ORF">MATL_G00150340</name>
</gene>
<feature type="region of interest" description="Disordered" evidence="2">
    <location>
        <begin position="315"/>
        <end position="353"/>
    </location>
</feature>
<evidence type="ECO:0008006" key="7">
    <source>
        <dbReference type="Google" id="ProtNLM"/>
    </source>
</evidence>
<accession>A0A9D3PSL0</accession>
<keyword evidence="1" id="KW-0175">Coiled coil</keyword>
<dbReference type="PANTHER" id="PTHR34523:SF1">
    <property type="entry name" value="COILED-COIL DOMAIN-CONTAINING PROTEIN 138"/>
    <property type="match status" value="1"/>
</dbReference>
<keyword evidence="6" id="KW-1185">Reference proteome</keyword>
<proteinExistence type="predicted"/>
<feature type="domain" description="Coiled-coil" evidence="3">
    <location>
        <begin position="364"/>
        <end position="643"/>
    </location>
</feature>
<evidence type="ECO:0000259" key="4">
    <source>
        <dbReference type="Pfam" id="PF21037"/>
    </source>
</evidence>
<dbReference type="Pfam" id="PF21037">
    <property type="entry name" value="CCDC138_cc"/>
    <property type="match status" value="1"/>
</dbReference>
<dbReference type="Pfam" id="PF21035">
    <property type="entry name" value="CCDC138_C"/>
    <property type="match status" value="1"/>
</dbReference>